<dbReference type="PANTHER" id="PTHR32552:SF74">
    <property type="entry name" value="HYDROXAMATE SIDEROPHORE RECEPTOR FHUE"/>
    <property type="match status" value="1"/>
</dbReference>
<proteinExistence type="inferred from homology"/>
<dbReference type="Gene3D" id="2.40.170.20">
    <property type="entry name" value="TonB-dependent receptor, beta-barrel domain"/>
    <property type="match status" value="1"/>
</dbReference>
<evidence type="ECO:0000256" key="2">
    <source>
        <dbReference type="ARBA" id="ARBA00022448"/>
    </source>
</evidence>
<dbReference type="InterPro" id="IPR000531">
    <property type="entry name" value="Beta-barrel_TonB"/>
</dbReference>
<dbReference type="EMBL" id="PDKD01000197">
    <property type="protein sequence ID" value="RXJ85639.1"/>
    <property type="molecule type" value="Genomic_DNA"/>
</dbReference>
<evidence type="ECO:0000313" key="11">
    <source>
        <dbReference type="Proteomes" id="UP000289132"/>
    </source>
</evidence>
<comment type="caution">
    <text evidence="10">The sequence shown here is derived from an EMBL/GenBank/DDBJ whole genome shotgun (WGS) entry which is preliminary data.</text>
</comment>
<dbReference type="RefSeq" id="WP_128997304.1">
    <property type="nucleotide sequence ID" value="NZ_PDKD01000197.1"/>
</dbReference>
<feature type="domain" description="TonB-dependent receptor-like beta-barrel" evidence="9">
    <location>
        <begin position="2"/>
        <end position="153"/>
    </location>
</feature>
<sequence length="154" mass="17144">MGLVYDIDNNHSIYTSYTDIFNPQDKRSASGNYLDPVEGKNYEAGIKGEYFDGALNANLATFLIKQQNRATDDLTGPNPCPGSTYGYCKRASGEVESKGFETEISGAINDNWQLVAGYTYLKTEYTKDVDSSNIGKTFDTTLPKHQFKLSTTYR</sequence>
<keyword evidence="7 8" id="KW-0998">Cell outer membrane</keyword>
<evidence type="ECO:0000256" key="7">
    <source>
        <dbReference type="ARBA" id="ARBA00023237"/>
    </source>
</evidence>
<keyword evidence="2 8" id="KW-0813">Transport</keyword>
<reference evidence="10 11" key="1">
    <citation type="submission" date="2017-10" db="EMBL/GenBank/DDBJ databases">
        <title>Genomics of the genus Arcobacter.</title>
        <authorList>
            <person name="Perez-Cataluna A."/>
            <person name="Figueras M.J."/>
        </authorList>
    </citation>
    <scope>NUCLEOTIDE SEQUENCE [LARGE SCALE GENOMIC DNA]</scope>
    <source>
        <strain evidence="10 11">LMG 25534</strain>
    </source>
</reference>
<evidence type="ECO:0000256" key="8">
    <source>
        <dbReference type="PROSITE-ProRule" id="PRU01360"/>
    </source>
</evidence>
<dbReference type="SUPFAM" id="SSF56935">
    <property type="entry name" value="Porins"/>
    <property type="match status" value="1"/>
</dbReference>
<name>A0ABY0EWA7_9BACT</name>
<feature type="non-terminal residue" evidence="10">
    <location>
        <position position="154"/>
    </location>
</feature>
<evidence type="ECO:0000256" key="6">
    <source>
        <dbReference type="ARBA" id="ARBA00023136"/>
    </source>
</evidence>
<evidence type="ECO:0000256" key="4">
    <source>
        <dbReference type="ARBA" id="ARBA00022692"/>
    </source>
</evidence>
<keyword evidence="6 8" id="KW-0472">Membrane</keyword>
<protein>
    <submittedName>
        <fullName evidence="10">TonB-dependent siderophore receptor</fullName>
    </submittedName>
</protein>
<dbReference type="InterPro" id="IPR039426">
    <property type="entry name" value="TonB-dep_rcpt-like"/>
</dbReference>
<evidence type="ECO:0000256" key="3">
    <source>
        <dbReference type="ARBA" id="ARBA00022452"/>
    </source>
</evidence>
<keyword evidence="10" id="KW-0675">Receptor</keyword>
<keyword evidence="11" id="KW-1185">Reference proteome</keyword>
<dbReference type="PANTHER" id="PTHR32552">
    <property type="entry name" value="FERRICHROME IRON RECEPTOR-RELATED"/>
    <property type="match status" value="1"/>
</dbReference>
<dbReference type="Pfam" id="PF00593">
    <property type="entry name" value="TonB_dep_Rec_b-barrel"/>
    <property type="match status" value="1"/>
</dbReference>
<dbReference type="InterPro" id="IPR036942">
    <property type="entry name" value="Beta-barrel_TonB_sf"/>
</dbReference>
<keyword evidence="3 8" id="KW-1134">Transmembrane beta strand</keyword>
<evidence type="ECO:0000256" key="5">
    <source>
        <dbReference type="ARBA" id="ARBA00023077"/>
    </source>
</evidence>
<dbReference type="Proteomes" id="UP000289132">
    <property type="component" value="Unassembled WGS sequence"/>
</dbReference>
<keyword evidence="4 8" id="KW-0812">Transmembrane</keyword>
<evidence type="ECO:0000313" key="10">
    <source>
        <dbReference type="EMBL" id="RXJ85639.1"/>
    </source>
</evidence>
<gene>
    <name evidence="10" type="ORF">CRU87_10730</name>
</gene>
<dbReference type="PROSITE" id="PS52016">
    <property type="entry name" value="TONB_DEPENDENT_REC_3"/>
    <property type="match status" value="1"/>
</dbReference>
<accession>A0ABY0EWA7</accession>
<comment type="subcellular location">
    <subcellularLocation>
        <location evidence="1 8">Cell outer membrane</location>
        <topology evidence="1 8">Multi-pass membrane protein</topology>
    </subcellularLocation>
</comment>
<evidence type="ECO:0000259" key="9">
    <source>
        <dbReference type="Pfam" id="PF00593"/>
    </source>
</evidence>
<keyword evidence="5" id="KW-0798">TonB box</keyword>
<evidence type="ECO:0000256" key="1">
    <source>
        <dbReference type="ARBA" id="ARBA00004571"/>
    </source>
</evidence>
<organism evidence="10 11">
    <name type="scientific">Aliarcobacter trophiarum LMG 25534</name>
    <dbReference type="NCBI Taxonomy" id="1032241"/>
    <lineage>
        <taxon>Bacteria</taxon>
        <taxon>Pseudomonadati</taxon>
        <taxon>Campylobacterota</taxon>
        <taxon>Epsilonproteobacteria</taxon>
        <taxon>Campylobacterales</taxon>
        <taxon>Arcobacteraceae</taxon>
        <taxon>Aliarcobacter</taxon>
    </lineage>
</organism>
<comment type="similarity">
    <text evidence="8">Belongs to the TonB-dependent receptor family.</text>
</comment>